<evidence type="ECO:0000313" key="2">
    <source>
        <dbReference type="Proteomes" id="UP000010796"/>
    </source>
</evidence>
<dbReference type="KEGG" id="evi:Echvi_0915"/>
<dbReference type="OrthoDB" id="838623at2"/>
<name>L0FVX8_ECHVK</name>
<proteinExistence type="predicted"/>
<keyword evidence="2" id="KW-1185">Reference proteome</keyword>
<evidence type="ECO:0000313" key="1">
    <source>
        <dbReference type="EMBL" id="AGA77188.1"/>
    </source>
</evidence>
<dbReference type="AlphaFoldDB" id="L0FVX8"/>
<accession>L0FVX8</accession>
<dbReference type="Proteomes" id="UP000010796">
    <property type="component" value="Chromosome"/>
</dbReference>
<dbReference type="EMBL" id="CP003346">
    <property type="protein sequence ID" value="AGA77188.1"/>
    <property type="molecule type" value="Genomic_DNA"/>
</dbReference>
<protein>
    <recommendedName>
        <fullName evidence="3">Lipoprotein</fullName>
    </recommendedName>
</protein>
<dbReference type="PROSITE" id="PS51257">
    <property type="entry name" value="PROKAR_LIPOPROTEIN"/>
    <property type="match status" value="1"/>
</dbReference>
<gene>
    <name evidence="1" type="ordered locus">Echvi_0915</name>
</gene>
<organism evidence="1 2">
    <name type="scientific">Echinicola vietnamensis (strain DSM 17526 / LMG 23754 / KMM 6221)</name>
    <dbReference type="NCBI Taxonomy" id="926556"/>
    <lineage>
        <taxon>Bacteria</taxon>
        <taxon>Pseudomonadati</taxon>
        <taxon>Bacteroidota</taxon>
        <taxon>Cytophagia</taxon>
        <taxon>Cytophagales</taxon>
        <taxon>Cyclobacteriaceae</taxon>
        <taxon>Echinicola</taxon>
    </lineage>
</organism>
<evidence type="ECO:0008006" key="3">
    <source>
        <dbReference type="Google" id="ProtNLM"/>
    </source>
</evidence>
<reference evidence="2" key="1">
    <citation type="submission" date="2012-02" db="EMBL/GenBank/DDBJ databases">
        <title>The complete genome of Echinicola vietnamensis DSM 17526.</title>
        <authorList>
            <person name="Lucas S."/>
            <person name="Copeland A."/>
            <person name="Lapidus A."/>
            <person name="Glavina del Rio T."/>
            <person name="Dalin E."/>
            <person name="Tice H."/>
            <person name="Bruce D."/>
            <person name="Goodwin L."/>
            <person name="Pitluck S."/>
            <person name="Peters L."/>
            <person name="Ovchinnikova G."/>
            <person name="Teshima H."/>
            <person name="Kyrpides N."/>
            <person name="Mavromatis K."/>
            <person name="Ivanova N."/>
            <person name="Brettin T."/>
            <person name="Detter J.C."/>
            <person name="Han C."/>
            <person name="Larimer F."/>
            <person name="Land M."/>
            <person name="Hauser L."/>
            <person name="Markowitz V."/>
            <person name="Cheng J.-F."/>
            <person name="Hugenholtz P."/>
            <person name="Woyke T."/>
            <person name="Wu D."/>
            <person name="Brambilla E."/>
            <person name="Klenk H.-P."/>
            <person name="Eisen J.A."/>
        </authorList>
    </citation>
    <scope>NUCLEOTIDE SEQUENCE [LARGE SCALE GENOMIC DNA]</scope>
    <source>
        <strain evidence="2">DSM 17526 / LMG 23754 / KMM 6221</strain>
    </source>
</reference>
<sequence>MSRMNVVCVIMILLGACQPASPDYPESNCAEATEFVQEVENRKGLLYRMDDSDKYAISYHFSGTYDVTEVGVVCSIPADFSLLEGEEELIEVIFSGYYWKYTNVPPSLPAGSTAYYLEVTAISQE</sequence>
<dbReference type="RefSeq" id="WP_015264752.1">
    <property type="nucleotide sequence ID" value="NC_019904.1"/>
</dbReference>
<dbReference type="HOGENOM" id="CLU_1989110_0_0_10"/>